<sequence>MANSSDFGYNGGLDDNPFSDLVSHTTRHSTTVMSSIHDKPSQPTTTVDEQKTIDKKATTTTISSTKAAMTTRPNNMTSQDTETTIPSPSIPPPSTEQDNQSPHLDERHNTGLTISTQPWTLNEEADASPSPDVLHHTRSPDSLAQDGSDQQSDSLRLPESGARPSFEISVEDPQKVGDAINAYIVYRVKTKTDSPAFRSSEFVVARRYRDFLWLYNQLTNGNPGVVVPPVPEKHALGRFQEEFVELRRIALERCLQKTVSHPMLYGDPDLKVFLESDSFNVEKHQKRAEPETPRLGFMRSFGETISSSNPFSKAIETDDWFASKKSEMDALETQLKTLLKAVEGVVKQRKELGGALSGFGESMFPLASAELNRDLSKHLTVMGDIQKQLHDLHEEQARYDILTLEHTIDEYIRIIASIRISFNARARAYQTYQQAASELQRTIASHDKLKGQQKPNAERMATAQMEILEIQQKVEELERDYNDMSKLIKNELDRFDHEKALDFKTSVEAFLYSMIEHQKKVIGLWESYFEQTDGLDGDDDDGLVSD</sequence>
<dbReference type="Pfam" id="PF09325">
    <property type="entry name" value="Vps5"/>
    <property type="match status" value="1"/>
</dbReference>
<evidence type="ECO:0000313" key="15">
    <source>
        <dbReference type="Proteomes" id="UP000078561"/>
    </source>
</evidence>
<keyword evidence="9" id="KW-0333">Golgi apparatus</keyword>
<dbReference type="FunCoup" id="A0A163K4K7">
    <property type="interactions" value="792"/>
</dbReference>
<dbReference type="GO" id="GO:0005829">
    <property type="term" value="C:cytosol"/>
    <property type="evidence" value="ECO:0007669"/>
    <property type="project" value="GOC"/>
</dbReference>
<dbReference type="GO" id="GO:0015031">
    <property type="term" value="P:protein transport"/>
    <property type="evidence" value="ECO:0007669"/>
    <property type="project" value="UniProtKB-KW"/>
</dbReference>
<feature type="compositionally biased region" description="Low complexity" evidence="12">
    <location>
        <begin position="58"/>
        <end position="71"/>
    </location>
</feature>
<evidence type="ECO:0000256" key="9">
    <source>
        <dbReference type="ARBA" id="ARBA00023034"/>
    </source>
</evidence>
<dbReference type="FunFam" id="1.20.1270.60:FF:000022">
    <property type="entry name" value="Sorting nexin 3 protein"/>
    <property type="match status" value="1"/>
</dbReference>
<feature type="domain" description="PX" evidence="13">
    <location>
        <begin position="164"/>
        <end position="281"/>
    </location>
</feature>
<dbReference type="InterPro" id="IPR015404">
    <property type="entry name" value="Vps5_C"/>
</dbReference>
<dbReference type="GO" id="GO:0005794">
    <property type="term" value="C:Golgi apparatus"/>
    <property type="evidence" value="ECO:0007669"/>
    <property type="project" value="UniProtKB-SubCell"/>
</dbReference>
<keyword evidence="7" id="KW-0597">Phosphoprotein</keyword>
<dbReference type="SUPFAM" id="SSF64268">
    <property type="entry name" value="PX domain"/>
    <property type="match status" value="1"/>
</dbReference>
<dbReference type="InterPro" id="IPR036871">
    <property type="entry name" value="PX_dom_sf"/>
</dbReference>
<evidence type="ECO:0000256" key="3">
    <source>
        <dbReference type="ARBA" id="ARBA00004555"/>
    </source>
</evidence>
<evidence type="ECO:0000256" key="12">
    <source>
        <dbReference type="SAM" id="MobiDB-lite"/>
    </source>
</evidence>
<dbReference type="Pfam" id="PF00787">
    <property type="entry name" value="PX"/>
    <property type="match status" value="1"/>
</dbReference>
<dbReference type="PANTHER" id="PTHR10555">
    <property type="entry name" value="SORTING NEXIN"/>
    <property type="match status" value="1"/>
</dbReference>
<keyword evidence="15" id="KW-1185">Reference proteome</keyword>
<dbReference type="STRING" id="4829.A0A163K4K7"/>
<dbReference type="PANTHER" id="PTHR10555:SF170">
    <property type="entry name" value="FI18122P1"/>
    <property type="match status" value="1"/>
</dbReference>
<evidence type="ECO:0000256" key="1">
    <source>
        <dbReference type="ARBA" id="ARBA00004287"/>
    </source>
</evidence>
<comment type="subcellular location">
    <subcellularLocation>
        <location evidence="2">Cytoplasm</location>
    </subcellularLocation>
    <subcellularLocation>
        <location evidence="3">Golgi apparatus</location>
    </subcellularLocation>
    <subcellularLocation>
        <location evidence="1">Membrane</location>
        <topology evidence="1">Peripheral membrane protein</topology>
        <orientation evidence="1">Cytoplasmic side</orientation>
    </subcellularLocation>
</comment>
<evidence type="ECO:0000256" key="6">
    <source>
        <dbReference type="ARBA" id="ARBA00022490"/>
    </source>
</evidence>
<evidence type="ECO:0000313" key="14">
    <source>
        <dbReference type="EMBL" id="SAM05341.1"/>
    </source>
</evidence>
<dbReference type="InterPro" id="IPR001683">
    <property type="entry name" value="PX_dom"/>
</dbReference>
<protein>
    <recommendedName>
        <fullName evidence="13">PX domain-containing protein</fullName>
    </recommendedName>
</protein>
<feature type="compositionally biased region" description="Basic and acidic residues" evidence="12">
    <location>
        <begin position="48"/>
        <end position="57"/>
    </location>
</feature>
<evidence type="ECO:0000256" key="8">
    <source>
        <dbReference type="ARBA" id="ARBA00022927"/>
    </source>
</evidence>
<keyword evidence="11" id="KW-0175">Coiled coil</keyword>
<dbReference type="InParanoid" id="A0A163K4K7"/>
<dbReference type="PROSITE" id="PS50195">
    <property type="entry name" value="PX"/>
    <property type="match status" value="1"/>
</dbReference>
<dbReference type="GO" id="GO:0035091">
    <property type="term" value="F:phosphatidylinositol binding"/>
    <property type="evidence" value="ECO:0007669"/>
    <property type="project" value="InterPro"/>
</dbReference>
<feature type="compositionally biased region" description="Polar residues" evidence="12">
    <location>
        <begin position="22"/>
        <end position="34"/>
    </location>
</feature>
<dbReference type="InterPro" id="IPR027267">
    <property type="entry name" value="AH/BAR_dom_sf"/>
</dbReference>
<dbReference type="FunFam" id="3.30.1520.10:FF:000013">
    <property type="entry name" value="Putative Sorting nexin 3"/>
    <property type="match status" value="1"/>
</dbReference>
<evidence type="ECO:0000256" key="10">
    <source>
        <dbReference type="ARBA" id="ARBA00023136"/>
    </source>
</evidence>
<keyword evidence="10" id="KW-0472">Membrane</keyword>
<evidence type="ECO:0000256" key="11">
    <source>
        <dbReference type="SAM" id="Coils"/>
    </source>
</evidence>
<dbReference type="GO" id="GO:0030904">
    <property type="term" value="C:retromer complex"/>
    <property type="evidence" value="ECO:0007669"/>
    <property type="project" value="UniProtKB-ARBA"/>
</dbReference>
<feature type="coiled-coil region" evidence="11">
    <location>
        <begin position="460"/>
        <end position="494"/>
    </location>
</feature>
<name>A0A163K4K7_ABSGL</name>
<organism evidence="14">
    <name type="scientific">Absidia glauca</name>
    <name type="common">Pin mould</name>
    <dbReference type="NCBI Taxonomy" id="4829"/>
    <lineage>
        <taxon>Eukaryota</taxon>
        <taxon>Fungi</taxon>
        <taxon>Fungi incertae sedis</taxon>
        <taxon>Mucoromycota</taxon>
        <taxon>Mucoromycotina</taxon>
        <taxon>Mucoromycetes</taxon>
        <taxon>Mucorales</taxon>
        <taxon>Cunninghamellaceae</taxon>
        <taxon>Absidia</taxon>
    </lineage>
</organism>
<evidence type="ECO:0000256" key="5">
    <source>
        <dbReference type="ARBA" id="ARBA00022448"/>
    </source>
</evidence>
<dbReference type="Proteomes" id="UP000078561">
    <property type="component" value="Unassembled WGS sequence"/>
</dbReference>
<keyword evidence="5" id="KW-0813">Transport</keyword>
<dbReference type="Gene3D" id="1.20.1270.60">
    <property type="entry name" value="Arfaptin homology (AH) domain/BAR domain"/>
    <property type="match status" value="1"/>
</dbReference>
<accession>A0A163K4K7</accession>
<dbReference type="OMA" id="MLVNHRK"/>
<dbReference type="OrthoDB" id="271164at2759"/>
<feature type="region of interest" description="Disordered" evidence="12">
    <location>
        <begin position="1"/>
        <end position="166"/>
    </location>
</feature>
<gene>
    <name evidence="14" type="primary">ABSGL_11216.1 scaffold 12295</name>
</gene>
<proteinExistence type="inferred from homology"/>
<dbReference type="Gene3D" id="3.30.1520.10">
    <property type="entry name" value="Phox-like domain"/>
    <property type="match status" value="1"/>
</dbReference>
<dbReference type="GO" id="GO:0042147">
    <property type="term" value="P:retrograde transport, endosome to Golgi"/>
    <property type="evidence" value="ECO:0007669"/>
    <property type="project" value="TreeGrafter"/>
</dbReference>
<reference evidence="14" key="1">
    <citation type="submission" date="2016-04" db="EMBL/GenBank/DDBJ databases">
        <authorList>
            <person name="Evans L.H."/>
            <person name="Alamgir A."/>
            <person name="Owens N."/>
            <person name="Weber N.D."/>
            <person name="Virtaneva K."/>
            <person name="Barbian K."/>
            <person name="Babar A."/>
            <person name="Rosenke K."/>
        </authorList>
    </citation>
    <scope>NUCLEOTIDE SEQUENCE [LARGE SCALE GENOMIC DNA]</scope>
    <source>
        <strain evidence="14">CBS 101.48</strain>
    </source>
</reference>
<keyword evidence="8" id="KW-0653">Protein transport</keyword>
<dbReference type="SUPFAM" id="SSF103657">
    <property type="entry name" value="BAR/IMD domain-like"/>
    <property type="match status" value="1"/>
</dbReference>
<evidence type="ECO:0000256" key="7">
    <source>
        <dbReference type="ARBA" id="ARBA00022553"/>
    </source>
</evidence>
<comment type="similarity">
    <text evidence="4">Belongs to the sorting nexin family.</text>
</comment>
<dbReference type="GO" id="GO:0005768">
    <property type="term" value="C:endosome"/>
    <property type="evidence" value="ECO:0007669"/>
    <property type="project" value="TreeGrafter"/>
</dbReference>
<dbReference type="AlphaFoldDB" id="A0A163K4K7"/>
<evidence type="ECO:0000256" key="2">
    <source>
        <dbReference type="ARBA" id="ARBA00004496"/>
    </source>
</evidence>
<feature type="compositionally biased region" description="Polar residues" evidence="12">
    <location>
        <begin position="140"/>
        <end position="154"/>
    </location>
</feature>
<evidence type="ECO:0000256" key="4">
    <source>
        <dbReference type="ARBA" id="ARBA00010883"/>
    </source>
</evidence>
<dbReference type="CDD" id="cd06859">
    <property type="entry name" value="PX_SNX1_2_like"/>
    <property type="match status" value="1"/>
</dbReference>
<dbReference type="GO" id="GO:0045053">
    <property type="term" value="P:protein retention in Golgi apparatus"/>
    <property type="evidence" value="ECO:0007669"/>
    <property type="project" value="TreeGrafter"/>
</dbReference>
<dbReference type="EMBL" id="LT554468">
    <property type="protein sequence ID" value="SAM05341.1"/>
    <property type="molecule type" value="Genomic_DNA"/>
</dbReference>
<feature type="coiled-coil region" evidence="11">
    <location>
        <begin position="321"/>
        <end position="348"/>
    </location>
</feature>
<feature type="compositionally biased region" description="Polar residues" evidence="12">
    <location>
        <begin position="110"/>
        <end position="120"/>
    </location>
</feature>
<evidence type="ECO:0000259" key="13">
    <source>
        <dbReference type="PROSITE" id="PS50195"/>
    </source>
</evidence>
<dbReference type="SMART" id="SM00312">
    <property type="entry name" value="PX"/>
    <property type="match status" value="1"/>
</dbReference>
<keyword evidence="6" id="KW-0963">Cytoplasm</keyword>